<dbReference type="Gene3D" id="3.40.50.300">
    <property type="entry name" value="P-loop containing nucleotide triphosphate hydrolases"/>
    <property type="match status" value="1"/>
</dbReference>
<name>A0A934ILT0_9HYPH</name>
<gene>
    <name evidence="1" type="ORF">JCR33_03315</name>
</gene>
<dbReference type="Proteomes" id="UP000609531">
    <property type="component" value="Unassembled WGS sequence"/>
</dbReference>
<dbReference type="SUPFAM" id="SSF52540">
    <property type="entry name" value="P-loop containing nucleoside triphosphate hydrolases"/>
    <property type="match status" value="1"/>
</dbReference>
<evidence type="ECO:0000313" key="2">
    <source>
        <dbReference type="Proteomes" id="UP000609531"/>
    </source>
</evidence>
<dbReference type="RefSeq" id="WP_198880602.1">
    <property type="nucleotide sequence ID" value="NZ_JAEKJA010000002.1"/>
</dbReference>
<keyword evidence="2" id="KW-1185">Reference proteome</keyword>
<dbReference type="EMBL" id="JAEKJA010000002">
    <property type="protein sequence ID" value="MBJ3774698.1"/>
    <property type="molecule type" value="Genomic_DNA"/>
</dbReference>
<sequence length="223" mass="25165">MFVNIHERILKENGERWLAPNPFVPIITPAVRNHAQSVVARRDAAHADWGFKDPRACLFVDLWRTILSDPRFLVCLRHYTACIDSLVRRALESVRTTAERPLSQIHMRLAADEDRVARSWIAHMLPLVRLIRQNRDIVHVVTVGNLEPTDSITADLNARFGFRLDERPLADTFDDNLFRADAQARSRLSPETKAIAETVWQALTEAATPAASSAPARPLAHAV</sequence>
<protein>
    <recommendedName>
        <fullName evidence="3">Sulfotransferase family protein</fullName>
    </recommendedName>
</protein>
<organism evidence="1 2">
    <name type="scientific">Acuticoccus mangrovi</name>
    <dbReference type="NCBI Taxonomy" id="2796142"/>
    <lineage>
        <taxon>Bacteria</taxon>
        <taxon>Pseudomonadati</taxon>
        <taxon>Pseudomonadota</taxon>
        <taxon>Alphaproteobacteria</taxon>
        <taxon>Hyphomicrobiales</taxon>
        <taxon>Amorphaceae</taxon>
        <taxon>Acuticoccus</taxon>
    </lineage>
</organism>
<dbReference type="AlphaFoldDB" id="A0A934ILT0"/>
<reference evidence="1" key="1">
    <citation type="submission" date="2020-12" db="EMBL/GenBank/DDBJ databases">
        <title>Bacterial taxonomy.</title>
        <authorList>
            <person name="Pan X."/>
        </authorList>
    </citation>
    <scope>NUCLEOTIDE SEQUENCE</scope>
    <source>
        <strain evidence="1">B2012</strain>
    </source>
</reference>
<proteinExistence type="predicted"/>
<dbReference type="InterPro" id="IPR027417">
    <property type="entry name" value="P-loop_NTPase"/>
</dbReference>
<evidence type="ECO:0008006" key="3">
    <source>
        <dbReference type="Google" id="ProtNLM"/>
    </source>
</evidence>
<comment type="caution">
    <text evidence="1">The sequence shown here is derived from an EMBL/GenBank/DDBJ whole genome shotgun (WGS) entry which is preliminary data.</text>
</comment>
<accession>A0A934ILT0</accession>
<evidence type="ECO:0000313" key="1">
    <source>
        <dbReference type="EMBL" id="MBJ3774698.1"/>
    </source>
</evidence>